<dbReference type="EMBL" id="DS989740">
    <property type="protein sequence ID" value="EEA08504.1"/>
    <property type="molecule type" value="Genomic_DNA"/>
</dbReference>
<protein>
    <submittedName>
        <fullName evidence="2">Uncharacterized protein</fullName>
    </submittedName>
</protein>
<evidence type="ECO:0000313" key="2">
    <source>
        <dbReference type="EMBL" id="EEA08504.1"/>
    </source>
</evidence>
<name>B6AJW3_CRYMR</name>
<keyword evidence="1" id="KW-0175">Coiled coil</keyword>
<evidence type="ECO:0000313" key="3">
    <source>
        <dbReference type="Proteomes" id="UP000001460"/>
    </source>
</evidence>
<evidence type="ECO:0000256" key="1">
    <source>
        <dbReference type="SAM" id="Coils"/>
    </source>
</evidence>
<dbReference type="VEuPathDB" id="CryptoDB:CMU_003340"/>
<gene>
    <name evidence="2" type="ORF">CMU_003340</name>
</gene>
<keyword evidence="3" id="KW-1185">Reference proteome</keyword>
<feature type="coiled-coil region" evidence="1">
    <location>
        <begin position="58"/>
        <end position="85"/>
    </location>
</feature>
<proteinExistence type="predicted"/>
<dbReference type="Proteomes" id="UP000001460">
    <property type="component" value="Unassembled WGS sequence"/>
</dbReference>
<reference evidence="2" key="1">
    <citation type="submission" date="2008-06" db="EMBL/GenBank/DDBJ databases">
        <authorList>
            <person name="Lorenzi H."/>
            <person name="Inman J."/>
            <person name="Miller J."/>
            <person name="Schobel S."/>
            <person name="Amedeo P."/>
            <person name="Caler E.V."/>
            <person name="da Silva J."/>
        </authorList>
    </citation>
    <scope>NUCLEOTIDE SEQUENCE [LARGE SCALE GENOMIC DNA]</scope>
    <source>
        <strain evidence="2">RN66</strain>
    </source>
</reference>
<dbReference type="AlphaFoldDB" id="B6AJW3"/>
<accession>B6AJW3</accession>
<organism evidence="2 3">
    <name type="scientific">Cryptosporidium muris (strain RN66)</name>
    <dbReference type="NCBI Taxonomy" id="441375"/>
    <lineage>
        <taxon>Eukaryota</taxon>
        <taxon>Sar</taxon>
        <taxon>Alveolata</taxon>
        <taxon>Apicomplexa</taxon>
        <taxon>Conoidasida</taxon>
        <taxon>Coccidia</taxon>
        <taxon>Eucoccidiorida</taxon>
        <taxon>Eimeriorina</taxon>
        <taxon>Cryptosporidiidae</taxon>
        <taxon>Cryptosporidium</taxon>
    </lineage>
</organism>
<dbReference type="RefSeq" id="XP_002142853.1">
    <property type="nucleotide sequence ID" value="XM_002142817.1"/>
</dbReference>
<dbReference type="GeneID" id="6997969"/>
<sequence>MGNYSSNYISIQDKEVSQYNYFAYGGIYLDRYGGSIGLNFNNKYYGSSIKALIKSKNITELLQDINDLNQQIVQLQENIKILNNIVNLNSKGKISNNIYDNPETEKFNTFQNWINILFSTDKNLCVLDLSDDYKEKIISKGIQNWGFKDHNHLCSSNKIQKCYFNISQYLYNLYLDDIHNLIIKKREIQTKIFYISDLSKKIAKIIYSHLICKGSNILDIGKGIIQQQIYDNDNSSVDINNLLQTVSTEDEVYFLQDDEQKCIVGDILNIYKFILDHNFNINFQNFIWMIQGENQILDNYTLYYIGEVFSIILNGNRDDKFVLCKQIISEDTLYDSNVCNHSEILEMKIDLLNFLLYTPIEIVKLIYNRTYYTFKTKKYRYRLPI</sequence>
<dbReference type="OrthoDB" id="10289353at2759"/>